<organism evidence="5">
    <name type="scientific">Solanum lycopersicum</name>
    <name type="common">Tomato</name>
    <name type="synonym">Lycopersicon esculentum</name>
    <dbReference type="NCBI Taxonomy" id="4081"/>
    <lineage>
        <taxon>Eukaryota</taxon>
        <taxon>Viridiplantae</taxon>
        <taxon>Streptophyta</taxon>
        <taxon>Embryophyta</taxon>
        <taxon>Tracheophyta</taxon>
        <taxon>Spermatophyta</taxon>
        <taxon>Magnoliopsida</taxon>
        <taxon>eudicotyledons</taxon>
        <taxon>Gunneridae</taxon>
        <taxon>Pentapetalae</taxon>
        <taxon>asterids</taxon>
        <taxon>lamiids</taxon>
        <taxon>Solanales</taxon>
        <taxon>Solanaceae</taxon>
        <taxon>Solanoideae</taxon>
        <taxon>Solaneae</taxon>
        <taxon>Solanum</taxon>
        <taxon>Solanum subgen. Lycopersicon</taxon>
    </lineage>
</organism>
<dbReference type="PANTHER" id="PTHR12465">
    <property type="entry name" value="UBIQUITIN SPECIFIC PROTEASE HOMOLOG 49"/>
    <property type="match status" value="1"/>
</dbReference>
<dbReference type="InterPro" id="IPR013921">
    <property type="entry name" value="Mediator_Med20"/>
</dbReference>
<gene>
    <name evidence="4" type="primary">MED20</name>
</gene>
<dbReference type="Pfam" id="PF08612">
    <property type="entry name" value="Med20"/>
    <property type="match status" value="1"/>
</dbReference>
<dbReference type="GO" id="GO:0006357">
    <property type="term" value="P:regulation of transcription by RNA polymerase II"/>
    <property type="evidence" value="ECO:0007669"/>
    <property type="project" value="InterPro"/>
</dbReference>
<keyword evidence="4" id="KW-0010">Activator</keyword>
<comment type="function">
    <text evidence="4">Component of the Mediator complex, a coactivator involved in the regulated transcription of nearly all RNA polymerase II-dependent genes. Mediator functions as a bridge to convey information from gene-specific regulatory proteins to the basal RNA polymerase II transcription machinery. Mediator is recruited to promoters by direct interactions with regulatory proteins and serves as a scaffold for the assembly of a functional preinitiation complex with RNA polymerase II and the general transcription factors.</text>
</comment>
<name>A0A3Q7IIE8_SOLLC</name>
<keyword evidence="3 4" id="KW-0539">Nucleus</keyword>
<protein>
    <recommendedName>
        <fullName evidence="4">Mediator of RNA polymerase II transcription subunit 20</fullName>
    </recommendedName>
    <alternativeName>
        <fullName evidence="4">Mediator complex subunit 20</fullName>
    </alternativeName>
</protein>
<sequence length="126" mass="14891">MKQVLYKLYFNKNNSYSFVKSLTIFSSFKFCSRHLSTINKTLCLSVQFVTFLVVRVLCWQQNSGTTINSQILIEVSKCVESINGFKEGGWKNTFCFYKPMSFLFSLLLMNYKDWTLEVFLLFKIMY</sequence>
<evidence type="ECO:0000256" key="1">
    <source>
        <dbReference type="ARBA" id="ARBA00004123"/>
    </source>
</evidence>
<dbReference type="Gramene" id="Solyc10g055005.1.1">
    <property type="protein sequence ID" value="Solyc10g055005.1.1"/>
    <property type="gene ID" value="Solyc10g055005.1"/>
</dbReference>
<keyword evidence="4" id="KW-0804">Transcription</keyword>
<comment type="similarity">
    <text evidence="2 4">Belongs to the Mediator complex subunit 20 family.</text>
</comment>
<keyword evidence="6" id="KW-1185">Reference proteome</keyword>
<evidence type="ECO:0000256" key="4">
    <source>
        <dbReference type="RuleBase" id="RU364152"/>
    </source>
</evidence>
<dbReference type="AlphaFoldDB" id="A0A3Q7IIE8"/>
<evidence type="ECO:0000256" key="3">
    <source>
        <dbReference type="ARBA" id="ARBA00023242"/>
    </source>
</evidence>
<dbReference type="PANTHER" id="PTHR12465:SF4">
    <property type="entry name" value="MEDIATOR OF RNA POLYMERASE II TRANSCRIPTION SUBUNIT 20"/>
    <property type="match status" value="1"/>
</dbReference>
<comment type="subcellular location">
    <subcellularLocation>
        <location evidence="1 4">Nucleus</location>
    </subcellularLocation>
</comment>
<evidence type="ECO:0000256" key="2">
    <source>
        <dbReference type="ARBA" id="ARBA00010743"/>
    </source>
</evidence>
<dbReference type="EnsemblPlants" id="Solyc10g055005.1.1">
    <property type="protein sequence ID" value="Solyc10g055005.1.1"/>
    <property type="gene ID" value="Solyc10g055005.1"/>
</dbReference>
<reference evidence="5" key="1">
    <citation type="journal article" date="2012" name="Nature">
        <title>The tomato genome sequence provides insights into fleshy fruit evolution.</title>
        <authorList>
            <consortium name="Tomato Genome Consortium"/>
        </authorList>
    </citation>
    <scope>NUCLEOTIDE SEQUENCE [LARGE SCALE GENOMIC DNA]</scope>
    <source>
        <strain evidence="5">cv. Heinz 1706</strain>
    </source>
</reference>
<proteinExistence type="inferred from homology"/>
<dbReference type="Proteomes" id="UP000004994">
    <property type="component" value="Chromosome 10"/>
</dbReference>
<reference evidence="5" key="2">
    <citation type="submission" date="2019-01" db="UniProtKB">
        <authorList>
            <consortium name="EnsemblPlants"/>
        </authorList>
    </citation>
    <scope>IDENTIFICATION</scope>
    <source>
        <strain evidence="5">cv. Heinz 1706</strain>
    </source>
</reference>
<comment type="subunit">
    <text evidence="4">Component of the Mediator complex.</text>
</comment>
<evidence type="ECO:0000313" key="6">
    <source>
        <dbReference type="Proteomes" id="UP000004994"/>
    </source>
</evidence>
<dbReference type="InParanoid" id="A0A3Q7IIE8"/>
<dbReference type="GO" id="GO:0016592">
    <property type="term" value="C:mediator complex"/>
    <property type="evidence" value="ECO:0007669"/>
    <property type="project" value="InterPro"/>
</dbReference>
<dbReference type="GO" id="GO:0003712">
    <property type="term" value="F:transcription coregulator activity"/>
    <property type="evidence" value="ECO:0007669"/>
    <property type="project" value="InterPro"/>
</dbReference>
<evidence type="ECO:0000313" key="5">
    <source>
        <dbReference type="EnsemblPlants" id="Solyc10g055005.1.1"/>
    </source>
</evidence>
<keyword evidence="4" id="KW-0805">Transcription regulation</keyword>
<accession>A0A3Q7IIE8</accession>
<dbReference type="STRING" id="4081.A0A3Q7IIE8"/>